<gene>
    <name evidence="1" type="ORF">AVDCRST_MAG01-01-5140</name>
</gene>
<evidence type="ECO:0000313" key="1">
    <source>
        <dbReference type="EMBL" id="CAA9455502.1"/>
    </source>
</evidence>
<evidence type="ECO:0008006" key="2">
    <source>
        <dbReference type="Google" id="ProtNLM"/>
    </source>
</evidence>
<name>A0A6J4QWI2_9ACTN</name>
<sequence>MRLLTSFWSNPLLGEVDAVMVSTSRGRPRWALPYSYRRMDELAPSDEVWNADEGWRDLYREQLDRLGPDAVVGRLVEIYGGKACVLLCWERDPADCHRGIVAAYLREHGVEIEELVSGDLPQRKGIRAPRLF</sequence>
<dbReference type="Pfam" id="PF04343">
    <property type="entry name" value="DUF488"/>
    <property type="match status" value="1"/>
</dbReference>
<proteinExistence type="predicted"/>
<dbReference type="EMBL" id="CADCUW010000675">
    <property type="protein sequence ID" value="CAA9455502.1"/>
    <property type="molecule type" value="Genomic_DNA"/>
</dbReference>
<protein>
    <recommendedName>
        <fullName evidence="2">DUF488 domain-containing protein</fullName>
    </recommendedName>
</protein>
<reference evidence="1" key="1">
    <citation type="submission" date="2020-02" db="EMBL/GenBank/DDBJ databases">
        <authorList>
            <person name="Meier V. D."/>
        </authorList>
    </citation>
    <scope>NUCLEOTIDE SEQUENCE</scope>
    <source>
        <strain evidence="1">AVDCRST_MAG01</strain>
    </source>
</reference>
<dbReference type="AlphaFoldDB" id="A0A6J4QWI2"/>
<accession>A0A6J4QWI2</accession>
<organism evidence="1">
    <name type="scientific">uncultured Rubrobacteraceae bacterium</name>
    <dbReference type="NCBI Taxonomy" id="349277"/>
    <lineage>
        <taxon>Bacteria</taxon>
        <taxon>Bacillati</taxon>
        <taxon>Actinomycetota</taxon>
        <taxon>Rubrobacteria</taxon>
        <taxon>Rubrobacterales</taxon>
        <taxon>Rubrobacteraceae</taxon>
        <taxon>environmental samples</taxon>
    </lineage>
</organism>
<dbReference type="InterPro" id="IPR007438">
    <property type="entry name" value="DUF488"/>
</dbReference>